<organism evidence="1 2">
    <name type="scientific">Candidatus Kaiserbacteria bacterium GW2011_GWB1_52_6</name>
    <dbReference type="NCBI Taxonomy" id="1618674"/>
    <lineage>
        <taxon>Bacteria</taxon>
        <taxon>Candidatus Kaiseribacteriota</taxon>
    </lineage>
</organism>
<reference evidence="1 2" key="1">
    <citation type="journal article" date="2015" name="Nature">
        <title>rRNA introns, odd ribosomes, and small enigmatic genomes across a large radiation of phyla.</title>
        <authorList>
            <person name="Brown C.T."/>
            <person name="Hug L.A."/>
            <person name="Thomas B.C."/>
            <person name="Sharon I."/>
            <person name="Castelle C.J."/>
            <person name="Singh A."/>
            <person name="Wilkins M.J."/>
            <person name="Williams K.H."/>
            <person name="Banfield J.F."/>
        </authorList>
    </citation>
    <scope>NUCLEOTIDE SEQUENCE [LARGE SCALE GENOMIC DNA]</scope>
</reference>
<proteinExistence type="predicted"/>
<name>A0A0G1X660_9BACT</name>
<gene>
    <name evidence="1" type="ORF">UY70_C0023G0016</name>
</gene>
<dbReference type="EMBL" id="LCRA01000023">
    <property type="protein sequence ID" value="KKW26481.1"/>
    <property type="molecule type" value="Genomic_DNA"/>
</dbReference>
<protein>
    <submittedName>
        <fullName evidence="1">Uncharacterized protein</fullName>
    </submittedName>
</protein>
<accession>A0A0G1X660</accession>
<sequence>MKHLDAQKISEKRNGMLASLLGYISPSFHEALQRKIEYEHDSLLAIIESDTKAAHATRELNKTLRSEYFVQKRLDVTHI</sequence>
<dbReference type="AlphaFoldDB" id="A0A0G1X660"/>
<dbReference type="Proteomes" id="UP000034185">
    <property type="component" value="Unassembled WGS sequence"/>
</dbReference>
<evidence type="ECO:0000313" key="2">
    <source>
        <dbReference type="Proteomes" id="UP000034185"/>
    </source>
</evidence>
<evidence type="ECO:0000313" key="1">
    <source>
        <dbReference type="EMBL" id="KKW26481.1"/>
    </source>
</evidence>
<comment type="caution">
    <text evidence="1">The sequence shown here is derived from an EMBL/GenBank/DDBJ whole genome shotgun (WGS) entry which is preliminary data.</text>
</comment>